<dbReference type="InterPro" id="IPR039368">
    <property type="entry name" value="AHAS_TPP"/>
</dbReference>
<evidence type="ECO:0000256" key="2">
    <source>
        <dbReference type="ARBA" id="ARBA00005025"/>
    </source>
</evidence>
<name>A0A068NJG9_FIMGI</name>
<feature type="domain" description="Thiamine pyrophosphate enzyme TPP-binding" evidence="16">
    <location>
        <begin position="375"/>
        <end position="521"/>
    </location>
</feature>
<evidence type="ECO:0000256" key="8">
    <source>
        <dbReference type="ARBA" id="ARBA00022723"/>
    </source>
</evidence>
<dbReference type="Pfam" id="PF00205">
    <property type="entry name" value="TPP_enzyme_M"/>
    <property type="match status" value="1"/>
</dbReference>
<sequence>MMEALVRQGVDTLFGYPGGVVLPLYDEMLNWPQVRHVLVRHEQCAAHMADGYARATNRVGVCLATSGPGATNLVTGIATAIMDSVPMVVLTGNVNSWAIGKDAFQETDIQGITIPITKHNYLVTNVHDLPYVLEEAFFLANTGRKGPVLVDIPKDVFIAKTAIPFPERVVRRGYSLPGNPCADEIAEAVRLLQEAERPVVISGAGVVWSETSHLIRELAEKADVPIINSLLGLGTIPRDDPRSMGMMGMHGEASATIAVQNADLVIGIGNRFDDRLTGKTAGFAPKAKIVHFDIDPSEFGKSVDTFHTVTGDLAQTLAAFVAAVPRKTHEGWWKQLRAWQEEFPIVVPEDGRFLSRTVLHALNKATDGRAIVSTDVGQHQMWTAQLYRFREPKNWLSSGGLGTMGFGLPAAMGAKFARPEEEVWAVVGDGGFQMTLQELQTAVENNLNVKICLLNNGYLGMVRQWQELFYDNRYSHVAMGSPDYGKLADAYGVAFFRCSRAEDLEATFAAARAHQGPTLCEFVVEMEENVFPMVAAGATNDSLVMDPALKQFAEAKK</sequence>
<keyword evidence="10 14" id="KW-0460">Magnesium</keyword>
<dbReference type="UniPathway" id="UPA00049">
    <property type="reaction ID" value="UER00059"/>
</dbReference>
<dbReference type="FunFam" id="3.40.50.1220:FF:000008">
    <property type="entry name" value="Acetolactate synthase"/>
    <property type="match status" value="1"/>
</dbReference>
<dbReference type="InterPro" id="IPR045229">
    <property type="entry name" value="TPP_enz"/>
</dbReference>
<dbReference type="InterPro" id="IPR011766">
    <property type="entry name" value="TPP_enzyme_TPP-bd"/>
</dbReference>
<dbReference type="CDD" id="cd02015">
    <property type="entry name" value="TPP_AHAS"/>
    <property type="match status" value="1"/>
</dbReference>
<dbReference type="UniPathway" id="UPA00047">
    <property type="reaction ID" value="UER00055"/>
</dbReference>
<keyword evidence="5 14" id="KW-0028">Amino-acid biosynthesis</keyword>
<comment type="catalytic activity">
    <reaction evidence="13 14">
        <text>2 pyruvate + H(+) = (2S)-2-acetolactate + CO2</text>
        <dbReference type="Rhea" id="RHEA:25249"/>
        <dbReference type="ChEBI" id="CHEBI:15361"/>
        <dbReference type="ChEBI" id="CHEBI:15378"/>
        <dbReference type="ChEBI" id="CHEBI:16526"/>
        <dbReference type="ChEBI" id="CHEBI:58476"/>
        <dbReference type="EC" id="2.2.1.6"/>
    </reaction>
</comment>
<evidence type="ECO:0000313" key="18">
    <source>
        <dbReference type="EMBL" id="AIE83577.1"/>
    </source>
</evidence>
<comment type="pathway">
    <text evidence="2 14">Amino-acid biosynthesis; L-valine biosynthesis; L-valine from pyruvate: step 1/4.</text>
</comment>
<evidence type="ECO:0000256" key="12">
    <source>
        <dbReference type="ARBA" id="ARBA00023304"/>
    </source>
</evidence>
<evidence type="ECO:0000256" key="14">
    <source>
        <dbReference type="RuleBase" id="RU003591"/>
    </source>
</evidence>
<keyword evidence="9" id="KW-0274">FAD</keyword>
<keyword evidence="11 14" id="KW-0786">Thiamine pyrophosphate</keyword>
<dbReference type="PANTHER" id="PTHR18968:SF13">
    <property type="entry name" value="ACETOLACTATE SYNTHASE CATALYTIC SUBUNIT, MITOCHONDRIAL"/>
    <property type="match status" value="1"/>
</dbReference>
<keyword evidence="12 14" id="KW-0100">Branched-chain amino acid biosynthesis</keyword>
<evidence type="ECO:0000256" key="1">
    <source>
        <dbReference type="ARBA" id="ARBA00004974"/>
    </source>
</evidence>
<dbReference type="Pfam" id="PF02775">
    <property type="entry name" value="TPP_enzyme_C"/>
    <property type="match status" value="1"/>
</dbReference>
<evidence type="ECO:0000256" key="7">
    <source>
        <dbReference type="ARBA" id="ARBA00022679"/>
    </source>
</evidence>
<evidence type="ECO:0000256" key="6">
    <source>
        <dbReference type="ARBA" id="ARBA00022630"/>
    </source>
</evidence>
<dbReference type="PANTHER" id="PTHR18968">
    <property type="entry name" value="THIAMINE PYROPHOSPHATE ENZYMES"/>
    <property type="match status" value="1"/>
</dbReference>
<dbReference type="EC" id="2.2.1.6" evidence="4 14"/>
<dbReference type="HOGENOM" id="CLU_013748_1_2_0"/>
<organism evidence="18 19">
    <name type="scientific">Fimbriimonas ginsengisoli Gsoil 348</name>
    <dbReference type="NCBI Taxonomy" id="661478"/>
    <lineage>
        <taxon>Bacteria</taxon>
        <taxon>Bacillati</taxon>
        <taxon>Armatimonadota</taxon>
        <taxon>Fimbriimonadia</taxon>
        <taxon>Fimbriimonadales</taxon>
        <taxon>Fimbriimonadaceae</taxon>
        <taxon>Fimbriimonas</taxon>
    </lineage>
</organism>
<dbReference type="GO" id="GO:0050660">
    <property type="term" value="F:flavin adenine dinucleotide binding"/>
    <property type="evidence" value="ECO:0007669"/>
    <property type="project" value="InterPro"/>
</dbReference>
<gene>
    <name evidence="18" type="ORF">OP10G_0209</name>
</gene>
<dbReference type="KEGG" id="fgi:OP10G_0209"/>
<dbReference type="SUPFAM" id="SSF52467">
    <property type="entry name" value="DHS-like NAD/FAD-binding domain"/>
    <property type="match status" value="1"/>
</dbReference>
<dbReference type="FunFam" id="3.40.50.970:FF:000007">
    <property type="entry name" value="Acetolactate synthase"/>
    <property type="match status" value="1"/>
</dbReference>
<keyword evidence="19" id="KW-1185">Reference proteome</keyword>
<dbReference type="GO" id="GO:0005948">
    <property type="term" value="C:acetolactate synthase complex"/>
    <property type="evidence" value="ECO:0007669"/>
    <property type="project" value="TreeGrafter"/>
</dbReference>
<protein>
    <recommendedName>
        <fullName evidence="4 14">Acetolactate synthase</fullName>
        <ecNumber evidence="4 14">2.2.1.6</ecNumber>
    </recommendedName>
</protein>
<dbReference type="InterPro" id="IPR012001">
    <property type="entry name" value="Thiamin_PyroP_enz_TPP-bd_dom"/>
</dbReference>
<evidence type="ECO:0000313" key="19">
    <source>
        <dbReference type="Proteomes" id="UP000027982"/>
    </source>
</evidence>
<dbReference type="CDD" id="cd07035">
    <property type="entry name" value="TPP_PYR_POX_like"/>
    <property type="match status" value="1"/>
</dbReference>
<feature type="domain" description="Thiamine pyrophosphate enzyme N-terminal TPP-binding" evidence="17">
    <location>
        <begin position="1"/>
        <end position="110"/>
    </location>
</feature>
<evidence type="ECO:0000256" key="10">
    <source>
        <dbReference type="ARBA" id="ARBA00022842"/>
    </source>
</evidence>
<comment type="similarity">
    <text evidence="3 14">Belongs to the TPP enzyme family.</text>
</comment>
<dbReference type="PROSITE" id="PS00187">
    <property type="entry name" value="TPP_ENZYMES"/>
    <property type="match status" value="1"/>
</dbReference>
<comment type="cofactor">
    <cofactor evidence="14">
        <name>thiamine diphosphate</name>
        <dbReference type="ChEBI" id="CHEBI:58937"/>
    </cofactor>
    <text evidence="14">Binds 1 thiamine pyrophosphate per subunit.</text>
</comment>
<dbReference type="SUPFAM" id="SSF52518">
    <property type="entry name" value="Thiamin diphosphate-binding fold (THDP-binding)"/>
    <property type="match status" value="2"/>
</dbReference>
<comment type="cofactor">
    <cofactor evidence="14">
        <name>Mg(2+)</name>
        <dbReference type="ChEBI" id="CHEBI:18420"/>
    </cofactor>
    <text evidence="14">Binds 1 Mg(2+) ion per subunit.</text>
</comment>
<evidence type="ECO:0000256" key="11">
    <source>
        <dbReference type="ARBA" id="ARBA00023052"/>
    </source>
</evidence>
<dbReference type="GO" id="GO:0009099">
    <property type="term" value="P:L-valine biosynthetic process"/>
    <property type="evidence" value="ECO:0007669"/>
    <property type="project" value="UniProtKB-UniPathway"/>
</dbReference>
<dbReference type="NCBIfam" id="TIGR00118">
    <property type="entry name" value="acolac_lg"/>
    <property type="match status" value="1"/>
</dbReference>
<dbReference type="Gene3D" id="3.40.50.970">
    <property type="match status" value="2"/>
</dbReference>
<evidence type="ECO:0000259" key="17">
    <source>
        <dbReference type="Pfam" id="PF02776"/>
    </source>
</evidence>
<dbReference type="FunFam" id="3.40.50.970:FF:000016">
    <property type="entry name" value="Acetolactate synthase"/>
    <property type="match status" value="1"/>
</dbReference>
<reference evidence="18 19" key="1">
    <citation type="journal article" date="2014" name="PLoS ONE">
        <title>The first complete genome sequence of the class fimbriimonadia in the phylum armatimonadetes.</title>
        <authorList>
            <person name="Hu Z.Y."/>
            <person name="Wang Y.Z."/>
            <person name="Im W.T."/>
            <person name="Wang S.Y."/>
            <person name="Zhao G.P."/>
            <person name="Zheng H.J."/>
            <person name="Quan Z.X."/>
        </authorList>
    </citation>
    <scope>NUCLEOTIDE SEQUENCE [LARGE SCALE GENOMIC DNA]</scope>
    <source>
        <strain evidence="18">Gsoil 348</strain>
    </source>
</reference>
<dbReference type="EMBL" id="CP007139">
    <property type="protein sequence ID" value="AIE83577.1"/>
    <property type="molecule type" value="Genomic_DNA"/>
</dbReference>
<keyword evidence="8 14" id="KW-0479">Metal-binding</keyword>
<comment type="pathway">
    <text evidence="1 14">Amino-acid biosynthesis; L-isoleucine biosynthesis; L-isoleucine from 2-oxobutanoate: step 1/4.</text>
</comment>
<dbReference type="GO" id="GO:0009097">
    <property type="term" value="P:isoleucine biosynthetic process"/>
    <property type="evidence" value="ECO:0007669"/>
    <property type="project" value="UniProtKB-UniPathway"/>
</dbReference>
<dbReference type="GO" id="GO:0003984">
    <property type="term" value="F:acetolactate synthase activity"/>
    <property type="evidence" value="ECO:0007669"/>
    <property type="project" value="UniProtKB-EC"/>
</dbReference>
<dbReference type="InterPro" id="IPR012000">
    <property type="entry name" value="Thiamin_PyroP_enz_cen_dom"/>
</dbReference>
<keyword evidence="7 14" id="KW-0808">Transferase</keyword>
<dbReference type="InterPro" id="IPR012846">
    <property type="entry name" value="Acetolactate_synth_lsu"/>
</dbReference>
<dbReference type="AlphaFoldDB" id="A0A068NJG9"/>
<dbReference type="GO" id="GO:0000287">
    <property type="term" value="F:magnesium ion binding"/>
    <property type="evidence" value="ECO:0007669"/>
    <property type="project" value="UniProtKB-UniRule"/>
</dbReference>
<evidence type="ECO:0000259" key="16">
    <source>
        <dbReference type="Pfam" id="PF02775"/>
    </source>
</evidence>
<dbReference type="Proteomes" id="UP000027982">
    <property type="component" value="Chromosome"/>
</dbReference>
<dbReference type="InterPro" id="IPR029035">
    <property type="entry name" value="DHS-like_NAD/FAD-binding_dom"/>
</dbReference>
<dbReference type="GO" id="GO:0030976">
    <property type="term" value="F:thiamine pyrophosphate binding"/>
    <property type="evidence" value="ECO:0007669"/>
    <property type="project" value="UniProtKB-UniRule"/>
</dbReference>
<dbReference type="Pfam" id="PF02776">
    <property type="entry name" value="TPP_enzyme_N"/>
    <property type="match status" value="1"/>
</dbReference>
<evidence type="ECO:0000256" key="3">
    <source>
        <dbReference type="ARBA" id="ARBA00007812"/>
    </source>
</evidence>
<evidence type="ECO:0000256" key="13">
    <source>
        <dbReference type="ARBA" id="ARBA00048670"/>
    </source>
</evidence>
<dbReference type="STRING" id="661478.OP10G_0209"/>
<dbReference type="Gene3D" id="3.40.50.1220">
    <property type="entry name" value="TPP-binding domain"/>
    <property type="match status" value="1"/>
</dbReference>
<dbReference type="InterPro" id="IPR029061">
    <property type="entry name" value="THDP-binding"/>
</dbReference>
<dbReference type="InterPro" id="IPR000399">
    <property type="entry name" value="TPP-bd_CS"/>
</dbReference>
<dbReference type="eggNOG" id="COG0028">
    <property type="taxonomic scope" value="Bacteria"/>
</dbReference>
<keyword evidence="6" id="KW-0285">Flavoprotein</keyword>
<accession>A0A068NJG9</accession>
<proteinExistence type="inferred from homology"/>
<evidence type="ECO:0000256" key="4">
    <source>
        <dbReference type="ARBA" id="ARBA00013145"/>
    </source>
</evidence>
<evidence type="ECO:0000256" key="5">
    <source>
        <dbReference type="ARBA" id="ARBA00022605"/>
    </source>
</evidence>
<feature type="domain" description="Thiamine pyrophosphate enzyme central" evidence="15">
    <location>
        <begin position="185"/>
        <end position="319"/>
    </location>
</feature>
<evidence type="ECO:0000259" key="15">
    <source>
        <dbReference type="Pfam" id="PF00205"/>
    </source>
</evidence>
<evidence type="ECO:0000256" key="9">
    <source>
        <dbReference type="ARBA" id="ARBA00022827"/>
    </source>
</evidence>